<proteinExistence type="predicted"/>
<name>A0A9Q1KCK6_9CARY</name>
<feature type="compositionally biased region" description="Acidic residues" evidence="1">
    <location>
        <begin position="180"/>
        <end position="202"/>
    </location>
</feature>
<organism evidence="2 3">
    <name type="scientific">Carnegiea gigantea</name>
    <dbReference type="NCBI Taxonomy" id="171969"/>
    <lineage>
        <taxon>Eukaryota</taxon>
        <taxon>Viridiplantae</taxon>
        <taxon>Streptophyta</taxon>
        <taxon>Embryophyta</taxon>
        <taxon>Tracheophyta</taxon>
        <taxon>Spermatophyta</taxon>
        <taxon>Magnoliopsida</taxon>
        <taxon>eudicotyledons</taxon>
        <taxon>Gunneridae</taxon>
        <taxon>Pentapetalae</taxon>
        <taxon>Caryophyllales</taxon>
        <taxon>Cactineae</taxon>
        <taxon>Cactaceae</taxon>
        <taxon>Cactoideae</taxon>
        <taxon>Echinocereeae</taxon>
        <taxon>Carnegiea</taxon>
    </lineage>
</organism>
<sequence length="202" mass="22815">MASSVSKLETARTRHGDYDKYYFSKYGKVKVDLPIPTTKLKSSLTSQKSNVKSPARLVSLRAYTSEKAHKGSAMLAAQDTIHVLLGTLIQNLNYTQVLKKPTSDQPQAIPNGKLFHKNLPICQPLWVRILQLYQERAMRHWIRALNVVQKDIQLGLSEDAISSLKEEVAHNKNKNNHEFVEDDPEDEGACNQSAEDEEGKEE</sequence>
<reference evidence="2" key="1">
    <citation type="submission" date="2022-04" db="EMBL/GenBank/DDBJ databases">
        <title>Carnegiea gigantea Genome sequencing and assembly v2.</title>
        <authorList>
            <person name="Copetti D."/>
            <person name="Sanderson M.J."/>
            <person name="Burquez A."/>
            <person name="Wojciechowski M.F."/>
        </authorList>
    </citation>
    <scope>NUCLEOTIDE SEQUENCE</scope>
    <source>
        <strain evidence="2">SGP5-SGP5p</strain>
        <tissue evidence="2">Aerial part</tissue>
    </source>
</reference>
<accession>A0A9Q1KCK6</accession>
<gene>
    <name evidence="2" type="ORF">Cgig2_019380</name>
</gene>
<evidence type="ECO:0000256" key="1">
    <source>
        <dbReference type="SAM" id="MobiDB-lite"/>
    </source>
</evidence>
<protein>
    <submittedName>
        <fullName evidence="2">Uncharacterized protein</fullName>
    </submittedName>
</protein>
<dbReference type="AlphaFoldDB" id="A0A9Q1KCK6"/>
<feature type="compositionally biased region" description="Basic and acidic residues" evidence="1">
    <location>
        <begin position="168"/>
        <end position="179"/>
    </location>
</feature>
<dbReference type="EMBL" id="JAKOGI010000192">
    <property type="protein sequence ID" value="KAJ8440391.1"/>
    <property type="molecule type" value="Genomic_DNA"/>
</dbReference>
<comment type="caution">
    <text evidence="2">The sequence shown here is derived from an EMBL/GenBank/DDBJ whole genome shotgun (WGS) entry which is preliminary data.</text>
</comment>
<feature type="region of interest" description="Disordered" evidence="1">
    <location>
        <begin position="168"/>
        <end position="202"/>
    </location>
</feature>
<dbReference type="Proteomes" id="UP001153076">
    <property type="component" value="Unassembled WGS sequence"/>
</dbReference>
<evidence type="ECO:0000313" key="2">
    <source>
        <dbReference type="EMBL" id="KAJ8440391.1"/>
    </source>
</evidence>
<evidence type="ECO:0000313" key="3">
    <source>
        <dbReference type="Proteomes" id="UP001153076"/>
    </source>
</evidence>
<keyword evidence="3" id="KW-1185">Reference proteome</keyword>